<dbReference type="Ensembl" id="ENSCJPT00005001954.1">
    <property type="protein sequence ID" value="ENSCJPP00005001137.1"/>
    <property type="gene ID" value="ENSCJPG00005001200.1"/>
</dbReference>
<dbReference type="InterPro" id="IPR039361">
    <property type="entry name" value="Cyclin"/>
</dbReference>
<comment type="similarity">
    <text evidence="2">Belongs to the cyclin family.</text>
</comment>
<dbReference type="GO" id="GO:0007283">
    <property type="term" value="P:spermatogenesis"/>
    <property type="evidence" value="ECO:0007669"/>
    <property type="project" value="Ensembl"/>
</dbReference>
<dbReference type="InterPro" id="IPR006671">
    <property type="entry name" value="Cyclin_N"/>
</dbReference>
<dbReference type="PANTHER" id="PTHR10177">
    <property type="entry name" value="CYCLINS"/>
    <property type="match status" value="1"/>
</dbReference>
<dbReference type="GO" id="GO:0000278">
    <property type="term" value="P:mitotic cell cycle"/>
    <property type="evidence" value="ECO:0007669"/>
    <property type="project" value="Ensembl"/>
</dbReference>
<dbReference type="Pfam" id="PF02984">
    <property type="entry name" value="Cyclin_C"/>
    <property type="match status" value="1"/>
</dbReference>
<evidence type="ECO:0000313" key="6">
    <source>
        <dbReference type="Proteomes" id="UP000694412"/>
    </source>
</evidence>
<dbReference type="GO" id="GO:0005730">
    <property type="term" value="C:nucleolus"/>
    <property type="evidence" value="ECO:0007669"/>
    <property type="project" value="Ensembl"/>
</dbReference>
<dbReference type="InterPro" id="IPR013763">
    <property type="entry name" value="Cyclin-like_dom"/>
</dbReference>
<name>A0A8C2SMV8_COTJA</name>
<dbReference type="Proteomes" id="UP000694412">
    <property type="component" value="Chromosome Z"/>
</dbReference>
<sequence length="352" mass="39595">MRTLGLKKSFIAAVAKRRTQQFQWCWERAVTRVCVRYHCAVSSVLTALLRAPTALLSPSTPRLSAASPGPLEAVRRCDERGSPAPPLHLLEQQNFREYGESWYRSHKQLESRFQPREPLSRQPQVTAQSRCELISWLIPVYRDLGYSFEAFCLTVNILDRFLSTTPIAADCFQLVGVTSLLLACKQVEVHPPSIKQLLALCCNTFSGQQLCNLECIILNRLGFSITAPTVCYFLEHFTRLRLEAPGVHPEQVTDAWNLAQGVAEISMADYTFTKYPPSLLAAACLGLADRLLLQPCTLDLGMIGYSARWLQDCMADLRLLVSINLESLPAVLPTKLWVPQPWRCSSLGWMRP</sequence>
<dbReference type="CDD" id="cd20536">
    <property type="entry name" value="CYCLIN_CCNO_rpt1"/>
    <property type="match status" value="1"/>
</dbReference>
<evidence type="ECO:0000256" key="1">
    <source>
        <dbReference type="ARBA" id="ARBA00023127"/>
    </source>
</evidence>
<dbReference type="GeneTree" id="ENSGT00940000155998"/>
<dbReference type="GO" id="GO:0005737">
    <property type="term" value="C:cytoplasm"/>
    <property type="evidence" value="ECO:0007669"/>
    <property type="project" value="Ensembl"/>
</dbReference>
<evidence type="ECO:0000259" key="4">
    <source>
        <dbReference type="SMART" id="SM01332"/>
    </source>
</evidence>
<evidence type="ECO:0000259" key="3">
    <source>
        <dbReference type="SMART" id="SM00385"/>
    </source>
</evidence>
<accession>A0A8C2SMV8</accession>
<dbReference type="InterPro" id="IPR036915">
    <property type="entry name" value="Cyclin-like_sf"/>
</dbReference>
<feature type="domain" description="Cyclin-like" evidence="3">
    <location>
        <begin position="231"/>
        <end position="322"/>
    </location>
</feature>
<reference evidence="5" key="1">
    <citation type="submission" date="2015-11" db="EMBL/GenBank/DDBJ databases">
        <authorList>
            <consortium name="International Coturnix japonica Genome Analysis Consortium"/>
            <person name="Warren W."/>
            <person name="Burt D.W."/>
            <person name="Antin P.B."/>
            <person name="Lanford R."/>
            <person name="Gros J."/>
            <person name="Wilson R.K."/>
        </authorList>
    </citation>
    <scope>NUCLEOTIDE SEQUENCE [LARGE SCALE GENOMIC DNA]</scope>
</reference>
<dbReference type="GO" id="GO:0007338">
    <property type="term" value="P:single fertilization"/>
    <property type="evidence" value="ECO:0007669"/>
    <property type="project" value="Ensembl"/>
</dbReference>
<feature type="domain" description="Cyclin C-terminal" evidence="4">
    <location>
        <begin position="228"/>
        <end position="340"/>
    </location>
</feature>
<dbReference type="GO" id="GO:1903251">
    <property type="term" value="P:multi-ciliated epithelial cell differentiation"/>
    <property type="evidence" value="ECO:0007669"/>
    <property type="project" value="Ensembl"/>
</dbReference>
<dbReference type="SUPFAM" id="SSF47954">
    <property type="entry name" value="Cyclin-like"/>
    <property type="match status" value="2"/>
</dbReference>
<dbReference type="GO" id="GO:0060271">
    <property type="term" value="P:cilium assembly"/>
    <property type="evidence" value="ECO:0007669"/>
    <property type="project" value="Ensembl"/>
</dbReference>
<reference evidence="5" key="3">
    <citation type="submission" date="2025-09" db="UniProtKB">
        <authorList>
            <consortium name="Ensembl"/>
        </authorList>
    </citation>
    <scope>IDENTIFICATION</scope>
</reference>
<dbReference type="AlphaFoldDB" id="A0A8C2SMV8"/>
<dbReference type="InterPro" id="IPR004367">
    <property type="entry name" value="Cyclin_C-dom"/>
</dbReference>
<evidence type="ECO:0000256" key="2">
    <source>
        <dbReference type="RuleBase" id="RU000383"/>
    </source>
</evidence>
<dbReference type="Pfam" id="PF00134">
    <property type="entry name" value="Cyclin_N"/>
    <property type="match status" value="1"/>
</dbReference>
<proteinExistence type="inferred from homology"/>
<keyword evidence="1 2" id="KW-0195">Cyclin</keyword>
<dbReference type="FunFam" id="1.10.472.10:FF:000061">
    <property type="entry name" value="cyclin-O"/>
    <property type="match status" value="1"/>
</dbReference>
<organism evidence="5 6">
    <name type="scientific">Coturnix japonica</name>
    <name type="common">Japanese quail</name>
    <name type="synonym">Coturnix coturnix japonica</name>
    <dbReference type="NCBI Taxonomy" id="93934"/>
    <lineage>
        <taxon>Eukaryota</taxon>
        <taxon>Metazoa</taxon>
        <taxon>Chordata</taxon>
        <taxon>Craniata</taxon>
        <taxon>Vertebrata</taxon>
        <taxon>Euteleostomi</taxon>
        <taxon>Archelosauria</taxon>
        <taxon>Archosauria</taxon>
        <taxon>Dinosauria</taxon>
        <taxon>Saurischia</taxon>
        <taxon>Theropoda</taxon>
        <taxon>Coelurosauria</taxon>
        <taxon>Aves</taxon>
        <taxon>Neognathae</taxon>
        <taxon>Galloanserae</taxon>
        <taxon>Galliformes</taxon>
        <taxon>Phasianidae</taxon>
        <taxon>Perdicinae</taxon>
        <taxon>Coturnix</taxon>
    </lineage>
</organism>
<dbReference type="GO" id="GO:0034451">
    <property type="term" value="C:centriolar satellite"/>
    <property type="evidence" value="ECO:0007669"/>
    <property type="project" value="Ensembl"/>
</dbReference>
<gene>
    <name evidence="5" type="primary">CCNO</name>
</gene>
<keyword evidence="6" id="KW-1185">Reference proteome</keyword>
<protein>
    <submittedName>
        <fullName evidence="5">Cyclin O</fullName>
    </submittedName>
</protein>
<dbReference type="GO" id="GO:0072520">
    <property type="term" value="P:seminiferous tubule development"/>
    <property type="evidence" value="ECO:0007669"/>
    <property type="project" value="Ensembl"/>
</dbReference>
<dbReference type="SMART" id="SM00385">
    <property type="entry name" value="CYCLIN"/>
    <property type="match status" value="2"/>
</dbReference>
<reference evidence="5" key="2">
    <citation type="submission" date="2025-08" db="UniProtKB">
        <authorList>
            <consortium name="Ensembl"/>
        </authorList>
    </citation>
    <scope>IDENTIFICATION</scope>
</reference>
<dbReference type="Gene3D" id="1.10.472.10">
    <property type="entry name" value="Cyclin-like"/>
    <property type="match status" value="2"/>
</dbReference>
<feature type="domain" description="Cyclin-like" evidence="3">
    <location>
        <begin position="135"/>
        <end position="219"/>
    </location>
</feature>
<dbReference type="SMART" id="SM01332">
    <property type="entry name" value="Cyclin_C"/>
    <property type="match status" value="1"/>
</dbReference>
<evidence type="ECO:0000313" key="5">
    <source>
        <dbReference type="Ensembl" id="ENSCJPP00005001137.1"/>
    </source>
</evidence>